<dbReference type="SUPFAM" id="SSF48019">
    <property type="entry name" value="post-AAA+ oligomerization domain-like"/>
    <property type="match status" value="1"/>
</dbReference>
<dbReference type="AlphaFoldDB" id="A0A2M8EZ09"/>
<dbReference type="GO" id="GO:0006260">
    <property type="term" value="P:DNA replication"/>
    <property type="evidence" value="ECO:0007669"/>
    <property type="project" value="InterPro"/>
</dbReference>
<evidence type="ECO:0000313" key="2">
    <source>
        <dbReference type="Proteomes" id="UP000231383"/>
    </source>
</evidence>
<name>A0A2M8EZ09_9BACT</name>
<dbReference type="InterPro" id="IPR008921">
    <property type="entry name" value="DNA_pol3_clamp-load_cplx_C"/>
</dbReference>
<accession>A0A2M8EZ09</accession>
<comment type="caution">
    <text evidence="1">The sequence shown here is derived from an EMBL/GenBank/DDBJ whole genome shotgun (WGS) entry which is preliminary data.</text>
</comment>
<proteinExistence type="predicted"/>
<reference evidence="2" key="1">
    <citation type="submission" date="2017-09" db="EMBL/GenBank/DDBJ databases">
        <title>Depth-based differentiation of microbial function through sediment-hosted aquifers and enrichment of novel symbionts in the deep terrestrial subsurface.</title>
        <authorList>
            <person name="Probst A.J."/>
            <person name="Ladd B."/>
            <person name="Jarett J.K."/>
            <person name="Geller-Mcgrath D.E."/>
            <person name="Sieber C.M.K."/>
            <person name="Emerson J.B."/>
            <person name="Anantharaman K."/>
            <person name="Thomas B.C."/>
            <person name="Malmstrom R."/>
            <person name="Stieglmeier M."/>
            <person name="Klingl A."/>
            <person name="Woyke T."/>
            <person name="Ryan C.M."/>
            <person name="Banfield J.F."/>
        </authorList>
    </citation>
    <scope>NUCLEOTIDE SEQUENCE [LARGE SCALE GENOMIC DNA]</scope>
</reference>
<dbReference type="Proteomes" id="UP000231383">
    <property type="component" value="Unassembled WGS sequence"/>
</dbReference>
<sequence length="232" mass="26754">MLTVITGEDSIASRAKLQTLKQEFMQKGFAVTQTYIDALEEVLKSSSGVYDLFGKQSVYFVDGLSSKYKGREKTPFKEIVQKLALEKGIQIIDWENGKSAYELSGLKRIASTFDEYKPGKTVFQLLEYAEPGNLKLFIDTLEVVSQSQDITFVYALLWKYIRKLIQAQNNTLESSVPSWQKQKLVYQSSKWNQKSLLQFYEKLARIDVSLKTNQTPYDLRESLELLVCYYLK</sequence>
<evidence type="ECO:0008006" key="3">
    <source>
        <dbReference type="Google" id="ProtNLM"/>
    </source>
</evidence>
<dbReference type="EMBL" id="PFSC01000099">
    <property type="protein sequence ID" value="PJC31978.1"/>
    <property type="molecule type" value="Genomic_DNA"/>
</dbReference>
<dbReference type="GO" id="GO:0003677">
    <property type="term" value="F:DNA binding"/>
    <property type="evidence" value="ECO:0007669"/>
    <property type="project" value="InterPro"/>
</dbReference>
<protein>
    <recommendedName>
        <fullName evidence="3">DNA polymerase III delta N-terminal domain-containing protein</fullName>
    </recommendedName>
</protein>
<evidence type="ECO:0000313" key="1">
    <source>
        <dbReference type="EMBL" id="PJC31978.1"/>
    </source>
</evidence>
<gene>
    <name evidence="1" type="ORF">CO051_03590</name>
</gene>
<organism evidence="1 2">
    <name type="scientific">Candidatus Roizmanbacteria bacterium CG_4_9_14_0_2_um_filter_39_13</name>
    <dbReference type="NCBI Taxonomy" id="1974839"/>
    <lineage>
        <taxon>Bacteria</taxon>
        <taxon>Candidatus Roizmaniibacteriota</taxon>
    </lineage>
</organism>
<dbReference type="Gene3D" id="1.20.272.10">
    <property type="match status" value="1"/>
</dbReference>